<organism evidence="1">
    <name type="scientific">marine sediment metagenome</name>
    <dbReference type="NCBI Taxonomy" id="412755"/>
    <lineage>
        <taxon>unclassified sequences</taxon>
        <taxon>metagenomes</taxon>
        <taxon>ecological metagenomes</taxon>
    </lineage>
</organism>
<evidence type="ECO:0000313" key="1">
    <source>
        <dbReference type="EMBL" id="GAI88384.1"/>
    </source>
</evidence>
<gene>
    <name evidence="1" type="ORF">S12H4_39691</name>
</gene>
<proteinExistence type="predicted"/>
<accession>X1U7T5</accession>
<dbReference type="EMBL" id="BARW01024016">
    <property type="protein sequence ID" value="GAI88384.1"/>
    <property type="molecule type" value="Genomic_DNA"/>
</dbReference>
<protein>
    <submittedName>
        <fullName evidence="1">Uncharacterized protein</fullName>
    </submittedName>
</protein>
<dbReference type="AlphaFoldDB" id="X1U7T5"/>
<sequence length="80" mass="9178">RIYLTKNMLFNPASLFINNEIPALLEERDKFIEQGEEAIKEYMGSFSGFRKFLAKYVPLTKHSTKYSAAEAALEKLTKAD</sequence>
<name>X1U7T5_9ZZZZ</name>
<feature type="non-terminal residue" evidence="1">
    <location>
        <position position="1"/>
    </location>
</feature>
<reference evidence="1" key="1">
    <citation type="journal article" date="2014" name="Front. Microbiol.">
        <title>High frequency of phylogenetically diverse reductive dehalogenase-homologous genes in deep subseafloor sedimentary metagenomes.</title>
        <authorList>
            <person name="Kawai M."/>
            <person name="Futagami T."/>
            <person name="Toyoda A."/>
            <person name="Takaki Y."/>
            <person name="Nishi S."/>
            <person name="Hori S."/>
            <person name="Arai W."/>
            <person name="Tsubouchi T."/>
            <person name="Morono Y."/>
            <person name="Uchiyama I."/>
            <person name="Ito T."/>
            <person name="Fujiyama A."/>
            <person name="Inagaki F."/>
            <person name="Takami H."/>
        </authorList>
    </citation>
    <scope>NUCLEOTIDE SEQUENCE</scope>
    <source>
        <strain evidence="1">Expedition CK06-06</strain>
    </source>
</reference>
<comment type="caution">
    <text evidence="1">The sequence shown here is derived from an EMBL/GenBank/DDBJ whole genome shotgun (WGS) entry which is preliminary data.</text>
</comment>